<feature type="compositionally biased region" description="Basic and acidic residues" evidence="1">
    <location>
        <begin position="11"/>
        <end position="20"/>
    </location>
</feature>
<gene>
    <name evidence="2" type="ORF">TIFTF001_053290</name>
</gene>
<feature type="region of interest" description="Disordered" evidence="1">
    <location>
        <begin position="32"/>
        <end position="56"/>
    </location>
</feature>
<dbReference type="AlphaFoldDB" id="A0AA88EHS4"/>
<proteinExistence type="predicted"/>
<sequence length="56" mass="6157">MSSLTTANPPENRDENRDPKITFLVGVGIGVASPINSSPPPSRSPLLRSAVWWRRQ</sequence>
<accession>A0AA88EHS4</accession>
<dbReference type="EMBL" id="BTGU01012430">
    <property type="protein sequence ID" value="GMN74981.1"/>
    <property type="molecule type" value="Genomic_DNA"/>
</dbReference>
<organism evidence="2 3">
    <name type="scientific">Ficus carica</name>
    <name type="common">Common fig</name>
    <dbReference type="NCBI Taxonomy" id="3494"/>
    <lineage>
        <taxon>Eukaryota</taxon>
        <taxon>Viridiplantae</taxon>
        <taxon>Streptophyta</taxon>
        <taxon>Embryophyta</taxon>
        <taxon>Tracheophyta</taxon>
        <taxon>Spermatophyta</taxon>
        <taxon>Magnoliopsida</taxon>
        <taxon>eudicotyledons</taxon>
        <taxon>Gunneridae</taxon>
        <taxon>Pentapetalae</taxon>
        <taxon>rosids</taxon>
        <taxon>fabids</taxon>
        <taxon>Rosales</taxon>
        <taxon>Moraceae</taxon>
        <taxon>Ficeae</taxon>
        <taxon>Ficus</taxon>
    </lineage>
</organism>
<comment type="caution">
    <text evidence="2">The sequence shown here is derived from an EMBL/GenBank/DDBJ whole genome shotgun (WGS) entry which is preliminary data.</text>
</comment>
<evidence type="ECO:0000313" key="2">
    <source>
        <dbReference type="EMBL" id="GMN74981.1"/>
    </source>
</evidence>
<name>A0AA88EHS4_FICCA</name>
<keyword evidence="3" id="KW-1185">Reference proteome</keyword>
<protein>
    <submittedName>
        <fullName evidence="2">Uncharacterized protein</fullName>
    </submittedName>
</protein>
<evidence type="ECO:0000256" key="1">
    <source>
        <dbReference type="SAM" id="MobiDB-lite"/>
    </source>
</evidence>
<reference evidence="2" key="1">
    <citation type="submission" date="2023-07" db="EMBL/GenBank/DDBJ databases">
        <title>draft genome sequence of fig (Ficus carica).</title>
        <authorList>
            <person name="Takahashi T."/>
            <person name="Nishimura K."/>
        </authorList>
    </citation>
    <scope>NUCLEOTIDE SEQUENCE</scope>
</reference>
<feature type="region of interest" description="Disordered" evidence="1">
    <location>
        <begin position="1"/>
        <end position="20"/>
    </location>
</feature>
<evidence type="ECO:0000313" key="3">
    <source>
        <dbReference type="Proteomes" id="UP001187192"/>
    </source>
</evidence>
<dbReference type="Proteomes" id="UP001187192">
    <property type="component" value="Unassembled WGS sequence"/>
</dbReference>